<sequence length="414" mass="47078">MAKKIDKQSLLASITFSLLLCLIVIQFLFLAKSAKLEEKHFNHRVILALREARNEIAREANACNHMHNYVCGNQCTSAQQHINFQIADSIIKSNLAIHKIELDYTFEFINEQKEAPKKQHSTCYEQSLNGLLAQNGIKLIIVFPEHKQFLLAQVGIIFYVSIGAIIFVMISYVITSRLFRKEKRILNNTKDFIDNMVHEFQTPIANIKLASNLIQKNTNNGISSKKISHYTSLIQNENTKMESQVKDILSVAAMTTSKTPMRNVNMHQVIEQSLLLYKDSIHELGGRFDIKLNADKYVIKGELPYISHAIINLIDNALKYTPSHPIISIKTYNEKNKFYLSITDNGIGIAPDNYQSIFEKYYRVSNGNIHNTKGFGLGLDFVKNVVENHHGSISLDSKLDKGSTFTLSFKYTNS</sequence>
<reference evidence="9 10" key="1">
    <citation type="journal article" date="2014" name="Genome Announc.">
        <title>Draft Genome Sequence of Cytophaga fermentans JCM 21142T, a Facultative Anaerobe Isolated from Marine Mud.</title>
        <authorList>
            <person name="Starns D."/>
            <person name="Oshima K."/>
            <person name="Suda W."/>
            <person name="Iino T."/>
            <person name="Yuki M."/>
            <person name="Inoue J."/>
            <person name="Kitamura K."/>
            <person name="Iida T."/>
            <person name="Darby A."/>
            <person name="Hattori M."/>
            <person name="Ohkuma M."/>
        </authorList>
    </citation>
    <scope>NUCLEOTIDE SEQUENCE [LARGE SCALE GENOMIC DNA]</scope>
    <source>
        <strain evidence="9 10">JCM 21142</strain>
    </source>
</reference>
<organism evidence="9 10">
    <name type="scientific">Saccharicrinis fermentans DSM 9555 = JCM 21142</name>
    <dbReference type="NCBI Taxonomy" id="869213"/>
    <lineage>
        <taxon>Bacteria</taxon>
        <taxon>Pseudomonadati</taxon>
        <taxon>Bacteroidota</taxon>
        <taxon>Bacteroidia</taxon>
        <taxon>Marinilabiliales</taxon>
        <taxon>Marinilabiliaceae</taxon>
        <taxon>Saccharicrinis</taxon>
    </lineage>
</organism>
<dbReference type="InterPro" id="IPR005467">
    <property type="entry name" value="His_kinase_dom"/>
</dbReference>
<dbReference type="PROSITE" id="PS50109">
    <property type="entry name" value="HIS_KIN"/>
    <property type="match status" value="1"/>
</dbReference>
<keyword evidence="7" id="KW-0472">Membrane</keyword>
<dbReference type="eggNOG" id="COG5002">
    <property type="taxonomic scope" value="Bacteria"/>
</dbReference>
<evidence type="ECO:0000256" key="2">
    <source>
        <dbReference type="ARBA" id="ARBA00012438"/>
    </source>
</evidence>
<dbReference type="Proteomes" id="UP000019402">
    <property type="component" value="Unassembled WGS sequence"/>
</dbReference>
<keyword evidence="5" id="KW-0418">Kinase</keyword>
<keyword evidence="4" id="KW-0808">Transferase</keyword>
<dbReference type="InterPro" id="IPR050736">
    <property type="entry name" value="Sensor_HK_Regulatory"/>
</dbReference>
<dbReference type="EMBL" id="BAMD01000002">
    <property type="protein sequence ID" value="GAF01681.1"/>
    <property type="molecule type" value="Genomic_DNA"/>
</dbReference>
<dbReference type="InterPro" id="IPR003594">
    <property type="entry name" value="HATPase_dom"/>
</dbReference>
<feature type="transmembrane region" description="Helical" evidence="7">
    <location>
        <begin position="150"/>
        <end position="174"/>
    </location>
</feature>
<evidence type="ECO:0000256" key="6">
    <source>
        <dbReference type="ARBA" id="ARBA00023012"/>
    </source>
</evidence>
<evidence type="ECO:0000256" key="4">
    <source>
        <dbReference type="ARBA" id="ARBA00022679"/>
    </source>
</evidence>
<feature type="domain" description="Histidine kinase" evidence="8">
    <location>
        <begin position="195"/>
        <end position="413"/>
    </location>
</feature>
<evidence type="ECO:0000313" key="10">
    <source>
        <dbReference type="Proteomes" id="UP000019402"/>
    </source>
</evidence>
<dbReference type="SMART" id="SM00387">
    <property type="entry name" value="HATPase_c"/>
    <property type="match status" value="1"/>
</dbReference>
<dbReference type="Pfam" id="PF00512">
    <property type="entry name" value="HisKA"/>
    <property type="match status" value="1"/>
</dbReference>
<keyword evidence="10" id="KW-1185">Reference proteome</keyword>
<name>W7YBA5_9BACT</name>
<dbReference type="PRINTS" id="PR00344">
    <property type="entry name" value="BCTRLSENSOR"/>
</dbReference>
<dbReference type="PANTHER" id="PTHR43711:SF30">
    <property type="entry name" value="HISTIDINE KINASE"/>
    <property type="match status" value="1"/>
</dbReference>
<dbReference type="InterPro" id="IPR036097">
    <property type="entry name" value="HisK_dim/P_sf"/>
</dbReference>
<dbReference type="InterPro" id="IPR004358">
    <property type="entry name" value="Sig_transdc_His_kin-like_C"/>
</dbReference>
<dbReference type="InterPro" id="IPR003661">
    <property type="entry name" value="HisK_dim/P_dom"/>
</dbReference>
<evidence type="ECO:0000259" key="8">
    <source>
        <dbReference type="PROSITE" id="PS50109"/>
    </source>
</evidence>
<dbReference type="Gene3D" id="3.30.565.10">
    <property type="entry name" value="Histidine kinase-like ATPase, C-terminal domain"/>
    <property type="match status" value="1"/>
</dbReference>
<evidence type="ECO:0000256" key="3">
    <source>
        <dbReference type="ARBA" id="ARBA00022553"/>
    </source>
</evidence>
<keyword evidence="3" id="KW-0597">Phosphoprotein</keyword>
<keyword evidence="7" id="KW-0812">Transmembrane</keyword>
<evidence type="ECO:0000256" key="7">
    <source>
        <dbReference type="SAM" id="Phobius"/>
    </source>
</evidence>
<dbReference type="SMART" id="SM00388">
    <property type="entry name" value="HisKA"/>
    <property type="match status" value="1"/>
</dbReference>
<dbReference type="InterPro" id="IPR036890">
    <property type="entry name" value="HATPase_C_sf"/>
</dbReference>
<dbReference type="GO" id="GO:0000155">
    <property type="term" value="F:phosphorelay sensor kinase activity"/>
    <property type="evidence" value="ECO:0007669"/>
    <property type="project" value="InterPro"/>
</dbReference>
<protein>
    <recommendedName>
        <fullName evidence="2">histidine kinase</fullName>
        <ecNumber evidence="2">2.7.13.3</ecNumber>
    </recommendedName>
</protein>
<comment type="caution">
    <text evidence="9">The sequence shown here is derived from an EMBL/GenBank/DDBJ whole genome shotgun (WGS) entry which is preliminary data.</text>
</comment>
<keyword evidence="6" id="KW-0902">Two-component regulatory system</keyword>
<dbReference type="AlphaFoldDB" id="W7YBA5"/>
<dbReference type="SUPFAM" id="SSF55874">
    <property type="entry name" value="ATPase domain of HSP90 chaperone/DNA topoisomerase II/histidine kinase"/>
    <property type="match status" value="1"/>
</dbReference>
<evidence type="ECO:0000256" key="1">
    <source>
        <dbReference type="ARBA" id="ARBA00000085"/>
    </source>
</evidence>
<dbReference type="SUPFAM" id="SSF47384">
    <property type="entry name" value="Homodimeric domain of signal transducing histidine kinase"/>
    <property type="match status" value="1"/>
</dbReference>
<dbReference type="CDD" id="cd00075">
    <property type="entry name" value="HATPase"/>
    <property type="match status" value="1"/>
</dbReference>
<dbReference type="RefSeq" id="WP_027472657.1">
    <property type="nucleotide sequence ID" value="NZ_BAMD01000002.1"/>
</dbReference>
<dbReference type="CDD" id="cd00082">
    <property type="entry name" value="HisKA"/>
    <property type="match status" value="1"/>
</dbReference>
<gene>
    <name evidence="9" type="ORF">JCM21142_295</name>
</gene>
<keyword evidence="7" id="KW-1133">Transmembrane helix</keyword>
<dbReference type="STRING" id="869213.GCA_000517085_03205"/>
<dbReference type="Gene3D" id="1.10.287.130">
    <property type="match status" value="1"/>
</dbReference>
<accession>W7YBA5</accession>
<dbReference type="OrthoDB" id="1933776at2"/>
<dbReference type="PANTHER" id="PTHR43711">
    <property type="entry name" value="TWO-COMPONENT HISTIDINE KINASE"/>
    <property type="match status" value="1"/>
</dbReference>
<dbReference type="EC" id="2.7.13.3" evidence="2"/>
<evidence type="ECO:0000256" key="5">
    <source>
        <dbReference type="ARBA" id="ARBA00022777"/>
    </source>
</evidence>
<evidence type="ECO:0000313" key="9">
    <source>
        <dbReference type="EMBL" id="GAF01681.1"/>
    </source>
</evidence>
<dbReference type="FunFam" id="3.30.565.10:FF:000006">
    <property type="entry name" value="Sensor histidine kinase WalK"/>
    <property type="match status" value="1"/>
</dbReference>
<proteinExistence type="predicted"/>
<dbReference type="Pfam" id="PF02518">
    <property type="entry name" value="HATPase_c"/>
    <property type="match status" value="1"/>
</dbReference>
<comment type="catalytic activity">
    <reaction evidence="1">
        <text>ATP + protein L-histidine = ADP + protein N-phospho-L-histidine.</text>
        <dbReference type="EC" id="2.7.13.3"/>
    </reaction>
</comment>